<evidence type="ECO:0000256" key="1">
    <source>
        <dbReference type="SAM" id="MobiDB-lite"/>
    </source>
</evidence>
<dbReference type="InParanoid" id="A0A1S0TT23"/>
<feature type="region of interest" description="Disordered" evidence="1">
    <location>
        <begin position="388"/>
        <end position="430"/>
    </location>
</feature>
<sequence>MGRVLLKSNCQSTHRSSTLRKTNVGGVSKQLTATEKRKRMIEAGTKYAAQNRKVKTGCLTGAHFMKLSVKAVPESAVKTGSCRKSSVSQEILKLQHIPPRRNIQLADRFNSQKSISEAILNRSDAKCKSKSHFIKAPLKPINEMFERDDEALTSILNRCPQNSITGKASIFRGRERPSLFPNGINPLDTAAEKFAKPLPLTALATRAFSLGPVTSTKVDTTSVLVTPSSVVKMSKKTPTKTVRFDESVYFRSPKTDNMSSPETSVPKIGEPTSLETTNEMTLDLKVKFDDMLEKLRNLPAGVFRNLEEAVHQIASEKLKNANKTCKERPSSLPLNSTAVSFSESEIKEVLPSYCWSSVDCIASRTRRKVRVSQVYVNQEFSLTVGASQEKNCNPTFHPENYAQEDSETPKISKRSREINQMLPDKVQSVE</sequence>
<dbReference type="CTD" id="9946544"/>
<dbReference type="KEGG" id="loa:LOAG_09110"/>
<dbReference type="AlphaFoldDB" id="A0A1S0TT23"/>
<dbReference type="GeneID" id="9946544"/>
<dbReference type="EMBL" id="JH712094">
    <property type="protein sequence ID" value="EFO19383.2"/>
    <property type="molecule type" value="Genomic_DNA"/>
</dbReference>
<name>A0A1S0TT23_LOALO</name>
<organism evidence="2">
    <name type="scientific">Loa loa</name>
    <name type="common">Eye worm</name>
    <name type="synonym">Filaria loa</name>
    <dbReference type="NCBI Taxonomy" id="7209"/>
    <lineage>
        <taxon>Eukaryota</taxon>
        <taxon>Metazoa</taxon>
        <taxon>Ecdysozoa</taxon>
        <taxon>Nematoda</taxon>
        <taxon>Chromadorea</taxon>
        <taxon>Rhabditida</taxon>
        <taxon>Spirurina</taxon>
        <taxon>Spiruromorpha</taxon>
        <taxon>Filarioidea</taxon>
        <taxon>Onchocercidae</taxon>
        <taxon>Loa</taxon>
    </lineage>
</organism>
<dbReference type="OMA" id="RTRNEYP"/>
<proteinExistence type="predicted"/>
<dbReference type="OrthoDB" id="5819100at2759"/>
<evidence type="ECO:0000313" key="2">
    <source>
        <dbReference type="EMBL" id="EFO19383.2"/>
    </source>
</evidence>
<protein>
    <submittedName>
        <fullName evidence="2">Uncharacterized protein</fullName>
    </submittedName>
</protein>
<gene>
    <name evidence="2" type="ORF">LOAG_09110</name>
</gene>
<feature type="region of interest" description="Disordered" evidence="1">
    <location>
        <begin position="253"/>
        <end position="272"/>
    </location>
</feature>
<reference evidence="2" key="1">
    <citation type="submission" date="2012-04" db="EMBL/GenBank/DDBJ databases">
        <title>The Genome Sequence of Loa loa.</title>
        <authorList>
            <consortium name="The Broad Institute Genome Sequencing Platform"/>
            <consortium name="Broad Institute Genome Sequencing Center for Infectious Disease"/>
            <person name="Nutman T.B."/>
            <person name="Fink D.L."/>
            <person name="Russ C."/>
            <person name="Young S."/>
            <person name="Zeng Q."/>
            <person name="Gargeya S."/>
            <person name="Alvarado L."/>
            <person name="Berlin A."/>
            <person name="Chapman S.B."/>
            <person name="Chen Z."/>
            <person name="Freedman E."/>
            <person name="Gellesch M."/>
            <person name="Goldberg J."/>
            <person name="Griggs A."/>
            <person name="Gujja S."/>
            <person name="Heilman E.R."/>
            <person name="Heiman D."/>
            <person name="Howarth C."/>
            <person name="Mehta T."/>
            <person name="Neiman D."/>
            <person name="Pearson M."/>
            <person name="Roberts A."/>
            <person name="Saif S."/>
            <person name="Shea T."/>
            <person name="Shenoy N."/>
            <person name="Sisk P."/>
            <person name="Stolte C."/>
            <person name="Sykes S."/>
            <person name="White J."/>
            <person name="Yandava C."/>
            <person name="Haas B."/>
            <person name="Henn M.R."/>
            <person name="Nusbaum C."/>
            <person name="Birren B."/>
        </authorList>
    </citation>
    <scope>NUCLEOTIDE SEQUENCE [LARGE SCALE GENOMIC DNA]</scope>
</reference>
<accession>A0A1S0TT23</accession>
<dbReference type="RefSeq" id="XP_020301951.1">
    <property type="nucleotide sequence ID" value="XM_020447859.1"/>
</dbReference>
<feature type="compositionally biased region" description="Basic and acidic residues" evidence="1">
    <location>
        <begin position="407"/>
        <end position="417"/>
    </location>
</feature>